<organism evidence="1 2">
    <name type="scientific">Gordonia soli NBRC 108243</name>
    <dbReference type="NCBI Taxonomy" id="1223545"/>
    <lineage>
        <taxon>Bacteria</taxon>
        <taxon>Bacillati</taxon>
        <taxon>Actinomycetota</taxon>
        <taxon>Actinomycetes</taxon>
        <taxon>Mycobacteriales</taxon>
        <taxon>Gordoniaceae</taxon>
        <taxon>Gordonia</taxon>
    </lineage>
</organism>
<sequence length="105" mass="11576">MIHDIRHDIIRRAEATPRLTAVRFGGEAVTYGALAESIESYEAIMERNSMSRDSAFVAGLMHAIPSLSYIDGVVEFTRVFGEVLAWLGRDIDRTVASPKPLRAVG</sequence>
<name>M0QCE4_9ACTN</name>
<dbReference type="Proteomes" id="UP000011666">
    <property type="component" value="Unassembled WGS sequence"/>
</dbReference>
<evidence type="ECO:0000313" key="1">
    <source>
        <dbReference type="EMBL" id="GAC66288.1"/>
    </source>
</evidence>
<dbReference type="OrthoDB" id="4376989at2"/>
<dbReference type="eggNOG" id="COG0318">
    <property type="taxonomic scope" value="Bacteria"/>
</dbReference>
<gene>
    <name evidence="1" type="ORF">GS4_01_00900</name>
</gene>
<evidence type="ECO:0000313" key="2">
    <source>
        <dbReference type="Proteomes" id="UP000011666"/>
    </source>
</evidence>
<protein>
    <submittedName>
        <fullName evidence="1">Uncharacterized protein</fullName>
    </submittedName>
</protein>
<dbReference type="EMBL" id="BANX01000001">
    <property type="protein sequence ID" value="GAC66288.1"/>
    <property type="molecule type" value="Genomic_DNA"/>
</dbReference>
<reference evidence="1 2" key="1">
    <citation type="submission" date="2013-01" db="EMBL/GenBank/DDBJ databases">
        <title>Whole genome shotgun sequence of Gordonia soli NBRC 108243.</title>
        <authorList>
            <person name="Isaki-Nakamura S."/>
            <person name="Hosoyama A."/>
            <person name="Tsuchikane K."/>
            <person name="Ando Y."/>
            <person name="Baba S."/>
            <person name="Ohji S."/>
            <person name="Hamada M."/>
            <person name="Tamura T."/>
            <person name="Yamazoe A."/>
            <person name="Yamazaki S."/>
            <person name="Fujita N."/>
        </authorList>
    </citation>
    <scope>NUCLEOTIDE SEQUENCE [LARGE SCALE GENOMIC DNA]</scope>
    <source>
        <strain evidence="1 2">NBRC 108243</strain>
    </source>
</reference>
<proteinExistence type="predicted"/>
<keyword evidence="2" id="KW-1185">Reference proteome</keyword>
<dbReference type="RefSeq" id="WP_007616352.1">
    <property type="nucleotide sequence ID" value="NZ_BANX01000001.1"/>
</dbReference>
<accession>M0QCE4</accession>
<dbReference type="STRING" id="1223545.GS4_01_00900"/>
<dbReference type="AlphaFoldDB" id="M0QCE4"/>
<comment type="caution">
    <text evidence="1">The sequence shown here is derived from an EMBL/GenBank/DDBJ whole genome shotgun (WGS) entry which is preliminary data.</text>
</comment>